<dbReference type="InterPro" id="IPR006045">
    <property type="entry name" value="Cupin_1"/>
</dbReference>
<feature type="domain" description="Cupin type-1" evidence="10">
    <location>
        <begin position="59"/>
        <end position="202"/>
    </location>
</feature>
<dbReference type="GO" id="GO:0030145">
    <property type="term" value="F:manganese ion binding"/>
    <property type="evidence" value="ECO:0007669"/>
    <property type="project" value="UniProtKB-UniRule"/>
</dbReference>
<protein>
    <recommendedName>
        <fullName evidence="9">Germin-like protein</fullName>
    </recommendedName>
</protein>
<reference evidence="11 12" key="1">
    <citation type="journal article" date="2023" name="G3 (Bethesda)">
        <title>A chromosome-length genome assembly and annotation of blackberry (Rubus argutus, cv. 'Hillquist').</title>
        <authorList>
            <person name="Bruna T."/>
            <person name="Aryal R."/>
            <person name="Dudchenko O."/>
            <person name="Sargent D.J."/>
            <person name="Mead D."/>
            <person name="Buti M."/>
            <person name="Cavallini A."/>
            <person name="Hytonen T."/>
            <person name="Andres J."/>
            <person name="Pham M."/>
            <person name="Weisz D."/>
            <person name="Mascagni F."/>
            <person name="Usai G."/>
            <person name="Natali L."/>
            <person name="Bassil N."/>
            <person name="Fernandez G.E."/>
            <person name="Lomsadze A."/>
            <person name="Armour M."/>
            <person name="Olukolu B."/>
            <person name="Poorten T."/>
            <person name="Britton C."/>
            <person name="Davik J."/>
            <person name="Ashrafi H."/>
            <person name="Aiden E.L."/>
            <person name="Borodovsky M."/>
            <person name="Worthington M."/>
        </authorList>
    </citation>
    <scope>NUCLEOTIDE SEQUENCE [LARGE SCALE GENOMIC DNA]</scope>
    <source>
        <strain evidence="11">PI 553951</strain>
    </source>
</reference>
<feature type="binding site" evidence="8">
    <location>
        <position position="103"/>
    </location>
    <ligand>
        <name>Mn(2+)</name>
        <dbReference type="ChEBI" id="CHEBI:29035"/>
    </ligand>
</feature>
<evidence type="ECO:0000256" key="8">
    <source>
        <dbReference type="PIRSR" id="PIRSR601929-2"/>
    </source>
</evidence>
<dbReference type="GO" id="GO:0048046">
    <property type="term" value="C:apoplast"/>
    <property type="evidence" value="ECO:0007669"/>
    <property type="project" value="UniProtKB-SubCell"/>
</dbReference>
<keyword evidence="4 9" id="KW-0964">Secreted</keyword>
<evidence type="ECO:0000256" key="6">
    <source>
        <dbReference type="ARBA" id="ARBA00023180"/>
    </source>
</evidence>
<evidence type="ECO:0000256" key="2">
    <source>
        <dbReference type="ARBA" id="ARBA00007456"/>
    </source>
</evidence>
<dbReference type="InterPro" id="IPR011051">
    <property type="entry name" value="RmlC_Cupin_sf"/>
</dbReference>
<evidence type="ECO:0000313" key="11">
    <source>
        <dbReference type="EMBL" id="KAK9911309.1"/>
    </source>
</evidence>
<proteinExistence type="inferred from homology"/>
<evidence type="ECO:0000313" key="12">
    <source>
        <dbReference type="Proteomes" id="UP001457282"/>
    </source>
</evidence>
<comment type="similarity">
    <text evidence="2 9">Belongs to the germin family.</text>
</comment>
<dbReference type="Proteomes" id="UP001457282">
    <property type="component" value="Unassembled WGS sequence"/>
</dbReference>
<keyword evidence="3 9" id="KW-0052">Apoplast</keyword>
<feature type="chain" id="PRO_5043090293" description="Germin-like protein" evidence="9">
    <location>
        <begin position="29"/>
        <end position="210"/>
    </location>
</feature>
<evidence type="ECO:0000256" key="9">
    <source>
        <dbReference type="RuleBase" id="RU366015"/>
    </source>
</evidence>
<keyword evidence="9" id="KW-0732">Signal</keyword>
<keyword evidence="6" id="KW-0325">Glycoprotein</keyword>
<keyword evidence="7 8" id="KW-0464">Manganese</keyword>
<evidence type="ECO:0000256" key="7">
    <source>
        <dbReference type="ARBA" id="ARBA00023211"/>
    </source>
</evidence>
<name>A0AAW1VV05_RUBAR</name>
<feature type="signal peptide" evidence="9">
    <location>
        <begin position="1"/>
        <end position="28"/>
    </location>
</feature>
<comment type="caution">
    <text evidence="11">The sequence shown here is derived from an EMBL/GenBank/DDBJ whole genome shotgun (WGS) entry which is preliminary data.</text>
</comment>
<keyword evidence="12" id="KW-1185">Reference proteome</keyword>
<evidence type="ECO:0000256" key="4">
    <source>
        <dbReference type="ARBA" id="ARBA00022525"/>
    </source>
</evidence>
<dbReference type="AlphaFoldDB" id="A0AAW1VV05"/>
<dbReference type="SUPFAM" id="SSF51182">
    <property type="entry name" value="RmlC-like cupins"/>
    <property type="match status" value="1"/>
</dbReference>
<gene>
    <name evidence="11" type="ORF">M0R45_035226</name>
</gene>
<evidence type="ECO:0000256" key="1">
    <source>
        <dbReference type="ARBA" id="ARBA00004271"/>
    </source>
</evidence>
<evidence type="ECO:0000256" key="5">
    <source>
        <dbReference type="ARBA" id="ARBA00022723"/>
    </source>
</evidence>
<dbReference type="InterPro" id="IPR001929">
    <property type="entry name" value="Germin"/>
</dbReference>
<dbReference type="InterPro" id="IPR014710">
    <property type="entry name" value="RmlC-like_jellyroll"/>
</dbReference>
<evidence type="ECO:0000256" key="3">
    <source>
        <dbReference type="ARBA" id="ARBA00022523"/>
    </source>
</evidence>
<evidence type="ECO:0000259" key="10">
    <source>
        <dbReference type="SMART" id="SM00835"/>
    </source>
</evidence>
<organism evidence="11 12">
    <name type="scientific">Rubus argutus</name>
    <name type="common">Southern blackberry</name>
    <dbReference type="NCBI Taxonomy" id="59490"/>
    <lineage>
        <taxon>Eukaryota</taxon>
        <taxon>Viridiplantae</taxon>
        <taxon>Streptophyta</taxon>
        <taxon>Embryophyta</taxon>
        <taxon>Tracheophyta</taxon>
        <taxon>Spermatophyta</taxon>
        <taxon>Magnoliopsida</taxon>
        <taxon>eudicotyledons</taxon>
        <taxon>Gunneridae</taxon>
        <taxon>Pentapetalae</taxon>
        <taxon>rosids</taxon>
        <taxon>fabids</taxon>
        <taxon>Rosales</taxon>
        <taxon>Rosaceae</taxon>
        <taxon>Rosoideae</taxon>
        <taxon>Rosoideae incertae sedis</taxon>
        <taxon>Rubus</taxon>
    </lineage>
</organism>
<dbReference type="EMBL" id="JBEDUW010000007">
    <property type="protein sequence ID" value="KAK9911309.1"/>
    <property type="molecule type" value="Genomic_DNA"/>
</dbReference>
<dbReference type="SMART" id="SM00835">
    <property type="entry name" value="Cupin_1"/>
    <property type="match status" value="1"/>
</dbReference>
<dbReference type="Pfam" id="PF00190">
    <property type="entry name" value="Cupin_1"/>
    <property type="match status" value="1"/>
</dbReference>
<feature type="binding site" evidence="8">
    <location>
        <position position="149"/>
    </location>
    <ligand>
        <name>Mn(2+)</name>
        <dbReference type="ChEBI" id="CHEBI:29035"/>
    </ligand>
</feature>
<dbReference type="CDD" id="cd02241">
    <property type="entry name" value="cupin_OxOx"/>
    <property type="match status" value="1"/>
</dbReference>
<dbReference type="Gene3D" id="2.60.120.10">
    <property type="entry name" value="Jelly Rolls"/>
    <property type="match status" value="1"/>
</dbReference>
<dbReference type="PANTHER" id="PTHR31238">
    <property type="entry name" value="GERMIN-LIKE PROTEIN SUBFAMILY 3 MEMBER 3"/>
    <property type="match status" value="1"/>
</dbReference>
<keyword evidence="5 8" id="KW-0479">Metal-binding</keyword>
<comment type="subcellular location">
    <subcellularLocation>
        <location evidence="1 9">Secreted</location>
        <location evidence="1 9">Extracellular space</location>
        <location evidence="1 9">Apoplast</location>
    </subcellularLocation>
</comment>
<sequence>MAAMTTRLTHLLVIISAIALATSKGALARDPDITSDFILPENYTGTTVDASFFTYTGFRGLLDQTPKTFTATKASMDEFPALNGQGVSYAMLQFPPNTLFSPHTRLDSAGLMFVLTGSLEVGLIDSKDVLYKKKLYAGDMFVFPKGLIHYQYNADPQLPATAIAAFGSASSRSVSVPSSIFASGIPDVILEKSFKTDINTIRKIRAGVKN</sequence>
<dbReference type="PRINTS" id="PR00325">
    <property type="entry name" value="GERMIN"/>
</dbReference>
<accession>A0AAW1VV05</accession>